<dbReference type="SUPFAM" id="SSF53474">
    <property type="entry name" value="alpha/beta-Hydrolases"/>
    <property type="match status" value="1"/>
</dbReference>
<feature type="compositionally biased region" description="Low complexity" evidence="1">
    <location>
        <begin position="446"/>
        <end position="504"/>
    </location>
</feature>
<feature type="region of interest" description="Disordered" evidence="1">
    <location>
        <begin position="421"/>
        <end position="515"/>
    </location>
</feature>
<sequence length="515" mass="52726">MSTSAHPGGSAASSDDPTSEWTIHDEASEAVTDRAPRAARRRPRMILIGAVVAVLSLVLFGANALFSTSNTASALAGHPEVLRDGCSWDASKYYVQNCKVWSASQQKFVIVQIRASNGSDKGVYLLDGMRARDDRSAWTTDVKAAQVYDGSTDTTLVMPVGGSSSFYTDWDGGAGAKNTTIKQETFLTDELPAYLAKNFGVSPSNNAIVGLSMSAGPAVTLAERHPEQFKVVQAMSGYYQTDNPIGALGVFASQTLVSNYTNGIVNMWGAPGSARWTENDPSKNVDKLKQNGQVLIISSGNGFLTPSEMAKLAPRDQISAIALEVLSAVSTVLMQLQAKQSGANVVVLPNYGGHTWENWGRGLRDGRQEVLDALRKNPPVTTKTQLVAANGTASPDGAAKATAAAVQAAAASPVLPVDFSGATSASASSSAESGAPSSGVIGSTDASQSATAPSFAPAPTAPVAADVPAAPASEAAPGAAAPQSATPTSEAPASSSAAPANPGSGLPSFAPPSSR</sequence>
<feature type="compositionally biased region" description="Low complexity" evidence="1">
    <location>
        <begin position="421"/>
        <end position="439"/>
    </location>
</feature>
<dbReference type="InterPro" id="IPR050583">
    <property type="entry name" value="Mycobacterial_A85_antigen"/>
</dbReference>
<dbReference type="InterPro" id="IPR029058">
    <property type="entry name" value="AB_hydrolase_fold"/>
</dbReference>
<reference evidence="3 4" key="1">
    <citation type="submission" date="2013-01" db="EMBL/GenBank/DDBJ databases">
        <title>Whole genome shotgun sequence of Gordonia soli NBRC 108243.</title>
        <authorList>
            <person name="Isaki-Nakamura S."/>
            <person name="Hosoyama A."/>
            <person name="Tsuchikane K."/>
            <person name="Ando Y."/>
            <person name="Baba S."/>
            <person name="Ohji S."/>
            <person name="Hamada M."/>
            <person name="Tamura T."/>
            <person name="Yamazoe A."/>
            <person name="Yamazaki S."/>
            <person name="Fujita N."/>
        </authorList>
    </citation>
    <scope>NUCLEOTIDE SEQUENCE [LARGE SCALE GENOMIC DNA]</scope>
    <source>
        <strain evidence="3 4">NBRC 108243</strain>
    </source>
</reference>
<dbReference type="STRING" id="1223545.GS4_43_00250"/>
<keyword evidence="2" id="KW-0472">Membrane</keyword>
<feature type="transmembrane region" description="Helical" evidence="2">
    <location>
        <begin position="46"/>
        <end position="66"/>
    </location>
</feature>
<dbReference type="OrthoDB" id="4366784at2"/>
<comment type="caution">
    <text evidence="3">The sequence shown here is derived from an EMBL/GenBank/DDBJ whole genome shotgun (WGS) entry which is preliminary data.</text>
</comment>
<dbReference type="EMBL" id="BANX01000043">
    <property type="protein sequence ID" value="GAC70899.1"/>
    <property type="molecule type" value="Genomic_DNA"/>
</dbReference>
<protein>
    <submittedName>
        <fullName evidence="3">Putative mycolyltransferase</fullName>
    </submittedName>
</protein>
<dbReference type="eggNOG" id="COG0627">
    <property type="taxonomic scope" value="Bacteria"/>
</dbReference>
<dbReference type="Proteomes" id="UP000011666">
    <property type="component" value="Unassembled WGS sequence"/>
</dbReference>
<dbReference type="GO" id="GO:0016747">
    <property type="term" value="F:acyltransferase activity, transferring groups other than amino-acyl groups"/>
    <property type="evidence" value="ECO:0007669"/>
    <property type="project" value="TreeGrafter"/>
</dbReference>
<gene>
    <name evidence="3" type="ORF">GS4_43_00250</name>
</gene>
<accession>M0QR77</accession>
<evidence type="ECO:0000256" key="2">
    <source>
        <dbReference type="SAM" id="Phobius"/>
    </source>
</evidence>
<dbReference type="PANTHER" id="PTHR48098">
    <property type="entry name" value="ENTEROCHELIN ESTERASE-RELATED"/>
    <property type="match status" value="1"/>
</dbReference>
<feature type="region of interest" description="Disordered" evidence="1">
    <location>
        <begin position="1"/>
        <end position="36"/>
    </location>
</feature>
<keyword evidence="2" id="KW-0812">Transmembrane</keyword>
<dbReference type="Pfam" id="PF00756">
    <property type="entry name" value="Esterase"/>
    <property type="match status" value="1"/>
</dbReference>
<keyword evidence="2" id="KW-1133">Transmembrane helix</keyword>
<feature type="compositionally biased region" description="Basic and acidic residues" evidence="1">
    <location>
        <begin position="22"/>
        <end position="36"/>
    </location>
</feature>
<evidence type="ECO:0000313" key="4">
    <source>
        <dbReference type="Proteomes" id="UP000011666"/>
    </source>
</evidence>
<evidence type="ECO:0000256" key="1">
    <source>
        <dbReference type="SAM" id="MobiDB-lite"/>
    </source>
</evidence>
<keyword evidence="4" id="KW-1185">Reference proteome</keyword>
<dbReference type="Gene3D" id="3.40.50.1820">
    <property type="entry name" value="alpha/beta hydrolase"/>
    <property type="match status" value="1"/>
</dbReference>
<evidence type="ECO:0000313" key="3">
    <source>
        <dbReference type="EMBL" id="GAC70899.1"/>
    </source>
</evidence>
<organism evidence="3 4">
    <name type="scientific">Gordonia soli NBRC 108243</name>
    <dbReference type="NCBI Taxonomy" id="1223545"/>
    <lineage>
        <taxon>Bacteria</taxon>
        <taxon>Bacillati</taxon>
        <taxon>Actinomycetota</taxon>
        <taxon>Actinomycetes</taxon>
        <taxon>Mycobacteriales</taxon>
        <taxon>Gordoniaceae</taxon>
        <taxon>Gordonia</taxon>
    </lineage>
</organism>
<dbReference type="InterPro" id="IPR000801">
    <property type="entry name" value="Esterase-like"/>
</dbReference>
<proteinExistence type="predicted"/>
<name>M0QR77_9ACTN</name>
<feature type="compositionally biased region" description="Polar residues" evidence="1">
    <location>
        <begin position="1"/>
        <end position="21"/>
    </location>
</feature>
<dbReference type="AlphaFoldDB" id="M0QR77"/>
<keyword evidence="3" id="KW-0808">Transferase</keyword>
<dbReference type="PANTHER" id="PTHR48098:SF1">
    <property type="entry name" value="DIACYLGLYCEROL ACYLTRANSFERASE_MYCOLYLTRANSFERASE AG85A"/>
    <property type="match status" value="1"/>
</dbReference>